<protein>
    <submittedName>
        <fullName evidence="2">Uncharacterized protein</fullName>
    </submittedName>
</protein>
<evidence type="ECO:0000313" key="2">
    <source>
        <dbReference type="EMBL" id="KAF0917318.1"/>
    </source>
</evidence>
<sequence length="178" mass="19845">MGTRLPHCSSQAVASRRAEARLPFPLQWTGIPAKARVEPRPLATLEHYWRVVDRKEASKRQTRPHARGPTIAVTSRYRSVQRRKKPRRRGDRSKQKGPVGGFGAPSEKVSDEALGGVECTLLQWIHLACASIAAGVVVNKATSSILFPVLLCGYKVKKWMLFKKSYPLLSSSADNWLD</sequence>
<feature type="region of interest" description="Disordered" evidence="1">
    <location>
        <begin position="56"/>
        <end position="107"/>
    </location>
</feature>
<proteinExistence type="predicted"/>
<feature type="compositionally biased region" description="Basic residues" evidence="1">
    <location>
        <begin position="79"/>
        <end position="91"/>
    </location>
</feature>
<dbReference type="EMBL" id="SPHZ02000005">
    <property type="protein sequence ID" value="KAF0917318.1"/>
    <property type="molecule type" value="Genomic_DNA"/>
</dbReference>
<comment type="caution">
    <text evidence="2">The sequence shown here is derived from an EMBL/GenBank/DDBJ whole genome shotgun (WGS) entry which is preliminary data.</text>
</comment>
<accession>A0A6G1DXI8</accession>
<dbReference type="Proteomes" id="UP000479710">
    <property type="component" value="Unassembled WGS sequence"/>
</dbReference>
<name>A0A6G1DXI8_9ORYZ</name>
<keyword evidence="3" id="KW-1185">Reference proteome</keyword>
<reference evidence="2 3" key="1">
    <citation type="submission" date="2019-11" db="EMBL/GenBank/DDBJ databases">
        <title>Whole genome sequence of Oryza granulata.</title>
        <authorList>
            <person name="Li W."/>
        </authorList>
    </citation>
    <scope>NUCLEOTIDE SEQUENCE [LARGE SCALE GENOMIC DNA]</scope>
    <source>
        <strain evidence="3">cv. Menghai</strain>
        <tissue evidence="2">Leaf</tissue>
    </source>
</reference>
<dbReference type="AlphaFoldDB" id="A0A6G1DXI8"/>
<gene>
    <name evidence="2" type="ORF">E2562_017493</name>
</gene>
<evidence type="ECO:0000256" key="1">
    <source>
        <dbReference type="SAM" id="MobiDB-lite"/>
    </source>
</evidence>
<organism evidence="2 3">
    <name type="scientific">Oryza meyeriana var. granulata</name>
    <dbReference type="NCBI Taxonomy" id="110450"/>
    <lineage>
        <taxon>Eukaryota</taxon>
        <taxon>Viridiplantae</taxon>
        <taxon>Streptophyta</taxon>
        <taxon>Embryophyta</taxon>
        <taxon>Tracheophyta</taxon>
        <taxon>Spermatophyta</taxon>
        <taxon>Magnoliopsida</taxon>
        <taxon>Liliopsida</taxon>
        <taxon>Poales</taxon>
        <taxon>Poaceae</taxon>
        <taxon>BOP clade</taxon>
        <taxon>Oryzoideae</taxon>
        <taxon>Oryzeae</taxon>
        <taxon>Oryzinae</taxon>
        <taxon>Oryza</taxon>
        <taxon>Oryza meyeriana</taxon>
    </lineage>
</organism>
<evidence type="ECO:0000313" key="3">
    <source>
        <dbReference type="Proteomes" id="UP000479710"/>
    </source>
</evidence>